<dbReference type="EMBL" id="JAFMPY010000002">
    <property type="protein sequence ID" value="MBO0902446.1"/>
    <property type="molecule type" value="Genomic_DNA"/>
</dbReference>
<keyword evidence="8" id="KW-1185">Reference proteome</keyword>
<keyword evidence="2" id="KW-0808">Transferase</keyword>
<protein>
    <submittedName>
        <fullName evidence="7">FGGY-family carbohydrate kinase</fullName>
    </submittedName>
</protein>
<evidence type="ECO:0000256" key="1">
    <source>
        <dbReference type="ARBA" id="ARBA00009156"/>
    </source>
</evidence>
<dbReference type="InterPro" id="IPR018484">
    <property type="entry name" value="FGGY_N"/>
</dbReference>
<name>A0ABS3IYG3_9HYPH</name>
<feature type="compositionally biased region" description="Polar residues" evidence="4">
    <location>
        <begin position="22"/>
        <end position="31"/>
    </location>
</feature>
<dbReference type="Proteomes" id="UP000664288">
    <property type="component" value="Unassembled WGS sequence"/>
</dbReference>
<organism evidence="7 8">
    <name type="scientific">Jiella sonneratiae</name>
    <dbReference type="NCBI Taxonomy" id="2816856"/>
    <lineage>
        <taxon>Bacteria</taxon>
        <taxon>Pseudomonadati</taxon>
        <taxon>Pseudomonadota</taxon>
        <taxon>Alphaproteobacteria</taxon>
        <taxon>Hyphomicrobiales</taxon>
        <taxon>Aurantimonadaceae</taxon>
        <taxon>Jiella</taxon>
    </lineage>
</organism>
<feature type="region of interest" description="Disordered" evidence="4">
    <location>
        <begin position="1"/>
        <end position="38"/>
    </location>
</feature>
<dbReference type="Pfam" id="PF02782">
    <property type="entry name" value="FGGY_C"/>
    <property type="match status" value="1"/>
</dbReference>
<keyword evidence="3 7" id="KW-0418">Kinase</keyword>
<dbReference type="InterPro" id="IPR043129">
    <property type="entry name" value="ATPase_NBD"/>
</dbReference>
<comment type="similarity">
    <text evidence="1">Belongs to the FGGY kinase family.</text>
</comment>
<evidence type="ECO:0000256" key="4">
    <source>
        <dbReference type="SAM" id="MobiDB-lite"/>
    </source>
</evidence>
<feature type="domain" description="Carbohydrate kinase FGGY C-terminal" evidence="6">
    <location>
        <begin position="277"/>
        <end position="443"/>
    </location>
</feature>
<gene>
    <name evidence="7" type="ORF">J1C47_02225</name>
</gene>
<dbReference type="CDD" id="cd07783">
    <property type="entry name" value="ASKHA_NBD_FGGY_SePSK_AtXK1-like"/>
    <property type="match status" value="1"/>
</dbReference>
<reference evidence="7 8" key="1">
    <citation type="submission" date="2021-03" db="EMBL/GenBank/DDBJ databases">
        <title>Whole genome sequence of Jiella sp. MQZ13P-4.</title>
        <authorList>
            <person name="Tuo L."/>
        </authorList>
    </citation>
    <scope>NUCLEOTIDE SEQUENCE [LARGE SCALE GENOMIC DNA]</scope>
    <source>
        <strain evidence="7 8">MQZ13P-4</strain>
    </source>
</reference>
<comment type="caution">
    <text evidence="7">The sequence shown here is derived from an EMBL/GenBank/DDBJ whole genome shotgun (WGS) entry which is preliminary data.</text>
</comment>
<evidence type="ECO:0000313" key="8">
    <source>
        <dbReference type="Proteomes" id="UP000664288"/>
    </source>
</evidence>
<dbReference type="PANTHER" id="PTHR10196:SF80">
    <property type="entry name" value="D-RIBULOSE KINASE"/>
    <property type="match status" value="1"/>
</dbReference>
<accession>A0ABS3IYG3</accession>
<dbReference type="Gene3D" id="3.30.420.40">
    <property type="match status" value="2"/>
</dbReference>
<dbReference type="SUPFAM" id="SSF53067">
    <property type="entry name" value="Actin-like ATPase domain"/>
    <property type="match status" value="2"/>
</dbReference>
<evidence type="ECO:0000259" key="6">
    <source>
        <dbReference type="Pfam" id="PF02782"/>
    </source>
</evidence>
<evidence type="ECO:0000259" key="5">
    <source>
        <dbReference type="Pfam" id="PF00370"/>
    </source>
</evidence>
<dbReference type="InterPro" id="IPR018485">
    <property type="entry name" value="FGGY_C"/>
</dbReference>
<evidence type="ECO:0000256" key="2">
    <source>
        <dbReference type="ARBA" id="ARBA00022679"/>
    </source>
</evidence>
<sequence>MSRPHELGGGKIPAGARPAGSGRTTVTTSPPRRQPLALGIDVGTSGVRAALVDAAGTVVSANGVGYPPDADRRDPETWWRAVSACLQGLAAERLASVTGVAVDGTSGTMLGLDAAGAPVGPAIMYDDPCSDASILSAIASAAPGDSTARGHSSALARAIVLQRRPGVGRVLHQADFIAARLAGIDGVSDANNALKTGYDPVAEAWPDWIGAAGMDVSLLPPVMRPGTPVARLGPLAETLGLPGDAILYAGTTDGCASFLATGASEPGDGVTALGSTLVLKLLTDRPVSAPRYGIYSHRIGDVWLAGGASNAGGAAIARFFDEAAIRSLTPQLAPDRPTGLDYYPLTRPGERFPVNDPQLAPRLEPRPEDDAQFLQGLLEGIAAIEALGYRRLAELGAPALRSVRTVGGGAANAAWATIRAGQLKVPLLPARSVEAAAGTARLALPQEIGA</sequence>
<dbReference type="Pfam" id="PF00370">
    <property type="entry name" value="FGGY_N"/>
    <property type="match status" value="1"/>
</dbReference>
<dbReference type="GO" id="GO:0016301">
    <property type="term" value="F:kinase activity"/>
    <property type="evidence" value="ECO:0007669"/>
    <property type="project" value="UniProtKB-KW"/>
</dbReference>
<evidence type="ECO:0000313" key="7">
    <source>
        <dbReference type="EMBL" id="MBO0902446.1"/>
    </source>
</evidence>
<evidence type="ECO:0000256" key="3">
    <source>
        <dbReference type="ARBA" id="ARBA00022777"/>
    </source>
</evidence>
<feature type="domain" description="Carbohydrate kinase FGGY N-terminal" evidence="5">
    <location>
        <begin position="37"/>
        <end position="129"/>
    </location>
</feature>
<proteinExistence type="inferred from homology"/>
<dbReference type="PANTHER" id="PTHR10196">
    <property type="entry name" value="SUGAR KINASE"/>
    <property type="match status" value="1"/>
</dbReference>